<dbReference type="Proteomes" id="UP000427906">
    <property type="component" value="Chromosome"/>
</dbReference>
<evidence type="ECO:0000259" key="2">
    <source>
        <dbReference type="Pfam" id="PF00733"/>
    </source>
</evidence>
<dbReference type="GO" id="GO:0004066">
    <property type="term" value="F:asparagine synthase (glutamine-hydrolyzing) activity"/>
    <property type="evidence" value="ECO:0007669"/>
    <property type="project" value="InterPro"/>
</dbReference>
<organism evidence="3 4">
    <name type="scientific">Desulfosarcina alkanivorans</name>
    <dbReference type="NCBI Taxonomy" id="571177"/>
    <lineage>
        <taxon>Bacteria</taxon>
        <taxon>Pseudomonadati</taxon>
        <taxon>Thermodesulfobacteriota</taxon>
        <taxon>Desulfobacteria</taxon>
        <taxon>Desulfobacterales</taxon>
        <taxon>Desulfosarcinaceae</taxon>
        <taxon>Desulfosarcina</taxon>
    </lineage>
</organism>
<dbReference type="InterPro" id="IPR001962">
    <property type="entry name" value="Asn_synthase"/>
</dbReference>
<dbReference type="EMBL" id="AP021874">
    <property type="protein sequence ID" value="BBO66223.1"/>
    <property type="molecule type" value="Genomic_DNA"/>
</dbReference>
<dbReference type="KEGG" id="dalk:DSCA_01530"/>
<dbReference type="Gene3D" id="3.40.50.620">
    <property type="entry name" value="HUPs"/>
    <property type="match status" value="1"/>
</dbReference>
<dbReference type="SUPFAM" id="SSF52402">
    <property type="entry name" value="Adenine nucleotide alpha hydrolases-like"/>
    <property type="match status" value="1"/>
</dbReference>
<dbReference type="GO" id="GO:0006529">
    <property type="term" value="P:asparagine biosynthetic process"/>
    <property type="evidence" value="ECO:0007669"/>
    <property type="project" value="InterPro"/>
</dbReference>
<dbReference type="Pfam" id="PF00733">
    <property type="entry name" value="Asn_synthase"/>
    <property type="match status" value="1"/>
</dbReference>
<proteinExistence type="predicted"/>
<keyword evidence="4" id="KW-1185">Reference proteome</keyword>
<accession>A0A5K7YC98</accession>
<feature type="domain" description="Asparagine synthetase" evidence="2">
    <location>
        <begin position="10"/>
        <end position="89"/>
    </location>
</feature>
<dbReference type="PANTHER" id="PTHR43169">
    <property type="entry name" value="EXSB FAMILY PROTEIN"/>
    <property type="match status" value="1"/>
</dbReference>
<dbReference type="InterPro" id="IPR014729">
    <property type="entry name" value="Rossmann-like_a/b/a_fold"/>
</dbReference>
<evidence type="ECO:0000313" key="3">
    <source>
        <dbReference type="EMBL" id="BBO66223.1"/>
    </source>
</evidence>
<sequence>MTEGLKKFDRLAVALSGGVDSALLLAEARAVLGSRLIAVTARSPIHPEQEVADAEAIAGHLGVDHLIVDSGELRRADFLANTPERCYICKTSVFGLLLAVVREKGFNHLAHGANADDPGDYRPGLKAARELGVVAPLMDAGFSKADIRLVARQRGLFVWDKPAMACLATRFPYGTAISTTALEQVSRAEQVLSDEGFSGCRVRHHGDVARIEVPVDQLLKLVAGPLRRRIVDRFRNIGFLHVSVDLEGHVSGSMNRSLGDNPAAESR</sequence>
<dbReference type="PIRSF" id="PIRSF006661">
    <property type="entry name" value="PP-lp_UCP006661"/>
    <property type="match status" value="1"/>
</dbReference>
<gene>
    <name evidence="3" type="ORF">DSCA_01530</name>
</gene>
<evidence type="ECO:0000313" key="4">
    <source>
        <dbReference type="Proteomes" id="UP000427906"/>
    </source>
</evidence>
<name>A0A5K7YC98_9BACT</name>
<dbReference type="GO" id="GO:0016783">
    <property type="term" value="F:sulfurtransferase activity"/>
    <property type="evidence" value="ECO:0007669"/>
    <property type="project" value="InterPro"/>
</dbReference>
<dbReference type="CDD" id="cd01990">
    <property type="entry name" value="LarE-like"/>
    <property type="match status" value="1"/>
</dbReference>
<dbReference type="AlphaFoldDB" id="A0A5K7YC98"/>
<dbReference type="PANTHER" id="PTHR43169:SF2">
    <property type="entry name" value="NAD_GMP SYNTHASE DOMAIN-CONTAINING PROTEIN"/>
    <property type="match status" value="1"/>
</dbReference>
<dbReference type="InterPro" id="IPR052188">
    <property type="entry name" value="Ni-pincer_cofactor_biosynth"/>
</dbReference>
<dbReference type="InterPro" id="IPR005232">
    <property type="entry name" value="LarE"/>
</dbReference>
<dbReference type="NCBIfam" id="TIGR00268">
    <property type="entry name" value="ATP-dependent sacrificial sulfur transferase LarE"/>
    <property type="match status" value="1"/>
</dbReference>
<protein>
    <submittedName>
        <fullName evidence="3">7-cyano-7-deazaguanine synthase</fullName>
    </submittedName>
</protein>
<feature type="active site" description="Nucleophile and sulfur donor" evidence="1">
    <location>
        <position position="166"/>
    </location>
</feature>
<reference evidence="3 4" key="1">
    <citation type="submission" date="2019-11" db="EMBL/GenBank/DDBJ databases">
        <title>Comparative genomics of hydrocarbon-degrading Desulfosarcina strains.</title>
        <authorList>
            <person name="Watanabe M."/>
            <person name="Kojima H."/>
            <person name="Fukui M."/>
        </authorList>
    </citation>
    <scope>NUCLEOTIDE SEQUENCE [LARGE SCALE GENOMIC DNA]</scope>
    <source>
        <strain evidence="3 4">PL12</strain>
    </source>
</reference>
<evidence type="ECO:0000256" key="1">
    <source>
        <dbReference type="PIRSR" id="PIRSR006661-1"/>
    </source>
</evidence>